<feature type="region of interest" description="Disordered" evidence="1">
    <location>
        <begin position="59"/>
        <end position="108"/>
    </location>
</feature>
<protein>
    <submittedName>
        <fullName evidence="2">Uncharacterized protein</fullName>
    </submittedName>
</protein>
<sequence length="108" mass="11437">MVDWCSAAELVLLPAIPAALAEFLIDTPPGRTVQRRLVSAINRQHVDAGRVVLAERGRFGSLSTPPGQNGSLSAPNASTALLAGQLQHNRIPEMRKEPQTTWAGGGSD</sequence>
<evidence type="ECO:0000313" key="2">
    <source>
        <dbReference type="EMBL" id="OAK55674.1"/>
    </source>
</evidence>
<feature type="compositionally biased region" description="Polar residues" evidence="1">
    <location>
        <begin position="61"/>
        <end position="79"/>
    </location>
</feature>
<dbReference type="EMBL" id="LVHI01000008">
    <property type="protein sequence ID" value="OAK55674.1"/>
    <property type="molecule type" value="Genomic_DNA"/>
</dbReference>
<accession>A0A177YJF3</accession>
<evidence type="ECO:0000256" key="1">
    <source>
        <dbReference type="SAM" id="MobiDB-lite"/>
    </source>
</evidence>
<comment type="caution">
    <text evidence="2">The sequence shown here is derived from an EMBL/GenBank/DDBJ whole genome shotgun (WGS) entry which is preliminary data.</text>
</comment>
<name>A0A177YJF3_9NOCA</name>
<keyword evidence="3" id="KW-1185">Reference proteome</keyword>
<organism evidence="2 3">
    <name type="scientific">Rhodococcoides kyotonense</name>
    <dbReference type="NCBI Taxonomy" id="398843"/>
    <lineage>
        <taxon>Bacteria</taxon>
        <taxon>Bacillati</taxon>
        <taxon>Actinomycetota</taxon>
        <taxon>Actinomycetes</taxon>
        <taxon>Mycobacteriales</taxon>
        <taxon>Nocardiaceae</taxon>
        <taxon>Rhodococcoides</taxon>
    </lineage>
</organism>
<dbReference type="AlphaFoldDB" id="A0A177YJF3"/>
<dbReference type="Proteomes" id="UP000077519">
    <property type="component" value="Unassembled WGS sequence"/>
</dbReference>
<proteinExistence type="predicted"/>
<reference evidence="2 3" key="1">
    <citation type="submission" date="2016-03" db="EMBL/GenBank/DDBJ databases">
        <title>Genome sequence of Rhodococcus kyotonensis KB10.</title>
        <authorList>
            <person name="Jeong H."/>
            <person name="Hong C.E."/>
            <person name="Jo S.H."/>
            <person name="Park J.M."/>
        </authorList>
    </citation>
    <scope>NUCLEOTIDE SEQUENCE [LARGE SCALE GENOMIC DNA]</scope>
    <source>
        <strain evidence="2 3">KB10</strain>
    </source>
</reference>
<evidence type="ECO:0000313" key="3">
    <source>
        <dbReference type="Proteomes" id="UP000077519"/>
    </source>
</evidence>
<gene>
    <name evidence="2" type="ORF">A3K89_19030</name>
</gene>